<accession>A0A4R5NTZ8</accession>
<dbReference type="GO" id="GO:0005737">
    <property type="term" value="C:cytoplasm"/>
    <property type="evidence" value="ECO:0007669"/>
    <property type="project" value="UniProtKB-ARBA"/>
</dbReference>
<keyword evidence="7" id="KW-0460">Magnesium</keyword>
<dbReference type="GO" id="GO:0004337">
    <property type="term" value="F:(2E,6E)-farnesyl diphosphate synthase activity"/>
    <property type="evidence" value="ECO:0007669"/>
    <property type="project" value="UniProtKB-EC"/>
</dbReference>
<dbReference type="Pfam" id="PF00348">
    <property type="entry name" value="polyprenyl_synt"/>
    <property type="match status" value="1"/>
</dbReference>
<dbReference type="Gene3D" id="1.10.600.10">
    <property type="entry name" value="Farnesyl Diphosphate Synthase"/>
    <property type="match status" value="1"/>
</dbReference>
<dbReference type="NCBIfam" id="NF045485">
    <property type="entry name" value="FPPsyn"/>
    <property type="match status" value="1"/>
</dbReference>
<protein>
    <recommendedName>
        <fullName evidence="4">Farnesyl diphosphate synthase</fullName>
        <ecNumber evidence="3">2.5.1.10</ecNumber>
    </recommendedName>
    <alternativeName>
        <fullName evidence="10">(2E,6E)-farnesyl diphosphate synthase</fullName>
    </alternativeName>
    <alternativeName>
        <fullName evidence="9">Geranyltranstransferase</fullName>
    </alternativeName>
</protein>
<keyword evidence="8" id="KW-0414">Isoprene biosynthesis</keyword>
<dbReference type="SFLD" id="SFLDS00005">
    <property type="entry name" value="Isoprenoid_Synthase_Type_I"/>
    <property type="match status" value="1"/>
</dbReference>
<dbReference type="CDD" id="cd00685">
    <property type="entry name" value="Trans_IPPS_HT"/>
    <property type="match status" value="1"/>
</dbReference>
<dbReference type="GO" id="GO:0016114">
    <property type="term" value="P:terpenoid biosynthetic process"/>
    <property type="evidence" value="ECO:0007669"/>
    <property type="project" value="UniProtKB-ARBA"/>
</dbReference>
<dbReference type="PANTHER" id="PTHR43281:SF1">
    <property type="entry name" value="FARNESYL DIPHOSPHATE SYNTHASE"/>
    <property type="match status" value="1"/>
</dbReference>
<evidence type="ECO:0000256" key="4">
    <source>
        <dbReference type="ARBA" id="ARBA00015100"/>
    </source>
</evidence>
<dbReference type="PANTHER" id="PTHR43281">
    <property type="entry name" value="FARNESYL DIPHOSPHATE SYNTHASE"/>
    <property type="match status" value="1"/>
</dbReference>
<comment type="similarity">
    <text evidence="2 12">Belongs to the FPP/GGPP synthase family.</text>
</comment>
<dbReference type="EC" id="2.5.1.10" evidence="3"/>
<name>A0A4R5NTZ8_9LACO</name>
<comment type="caution">
    <text evidence="13">The sequence shown here is derived from an EMBL/GenBank/DDBJ whole genome shotgun (WGS) entry which is preliminary data.</text>
</comment>
<organism evidence="13 14">
    <name type="scientific">Secundilactobacillus malefermentans</name>
    <dbReference type="NCBI Taxonomy" id="176292"/>
    <lineage>
        <taxon>Bacteria</taxon>
        <taxon>Bacillati</taxon>
        <taxon>Bacillota</taxon>
        <taxon>Bacilli</taxon>
        <taxon>Lactobacillales</taxon>
        <taxon>Lactobacillaceae</taxon>
        <taxon>Secundilactobacillus</taxon>
    </lineage>
</organism>
<keyword evidence="5 12" id="KW-0808">Transferase</keyword>
<dbReference type="PROSITE" id="PS00723">
    <property type="entry name" value="POLYPRENYL_SYNTHASE_1"/>
    <property type="match status" value="1"/>
</dbReference>
<evidence type="ECO:0000256" key="3">
    <source>
        <dbReference type="ARBA" id="ARBA00012439"/>
    </source>
</evidence>
<gene>
    <name evidence="13" type="ORF">C5L31_000782</name>
</gene>
<dbReference type="GO" id="GO:0046872">
    <property type="term" value="F:metal ion binding"/>
    <property type="evidence" value="ECO:0007669"/>
    <property type="project" value="UniProtKB-KW"/>
</dbReference>
<evidence type="ECO:0000256" key="10">
    <source>
        <dbReference type="ARBA" id="ARBA00032873"/>
    </source>
</evidence>
<evidence type="ECO:0000256" key="12">
    <source>
        <dbReference type="RuleBase" id="RU004466"/>
    </source>
</evidence>
<dbReference type="STRING" id="1122149.FD44_GL001253"/>
<dbReference type="AlphaFoldDB" id="A0A4R5NTZ8"/>
<dbReference type="InterPro" id="IPR053378">
    <property type="entry name" value="Prenyl_diphosphate_synthase"/>
</dbReference>
<dbReference type="SUPFAM" id="SSF48576">
    <property type="entry name" value="Terpenoid synthases"/>
    <property type="match status" value="1"/>
</dbReference>
<evidence type="ECO:0000313" key="13">
    <source>
        <dbReference type="EMBL" id="TDG80416.1"/>
    </source>
</evidence>
<dbReference type="InterPro" id="IPR008949">
    <property type="entry name" value="Isoprenoid_synthase_dom_sf"/>
</dbReference>
<evidence type="ECO:0000313" key="14">
    <source>
        <dbReference type="Proteomes" id="UP000294854"/>
    </source>
</evidence>
<dbReference type="SFLD" id="SFLDG01017">
    <property type="entry name" value="Polyprenyl_Transferase_Like"/>
    <property type="match status" value="1"/>
</dbReference>
<evidence type="ECO:0000256" key="7">
    <source>
        <dbReference type="ARBA" id="ARBA00022842"/>
    </source>
</evidence>
<evidence type="ECO:0000256" key="11">
    <source>
        <dbReference type="ARBA" id="ARBA00049399"/>
    </source>
</evidence>
<evidence type="ECO:0000256" key="5">
    <source>
        <dbReference type="ARBA" id="ARBA00022679"/>
    </source>
</evidence>
<keyword evidence="14" id="KW-1185">Reference proteome</keyword>
<dbReference type="InterPro" id="IPR033749">
    <property type="entry name" value="Polyprenyl_synt_CS"/>
</dbReference>
<comment type="cofactor">
    <cofactor evidence="1">
        <name>Mg(2+)</name>
        <dbReference type="ChEBI" id="CHEBI:18420"/>
    </cofactor>
</comment>
<evidence type="ECO:0000256" key="2">
    <source>
        <dbReference type="ARBA" id="ARBA00006706"/>
    </source>
</evidence>
<evidence type="ECO:0000256" key="1">
    <source>
        <dbReference type="ARBA" id="ARBA00001946"/>
    </source>
</evidence>
<proteinExistence type="inferred from homology"/>
<evidence type="ECO:0000256" key="6">
    <source>
        <dbReference type="ARBA" id="ARBA00022723"/>
    </source>
</evidence>
<dbReference type="FunFam" id="1.10.600.10:FF:000001">
    <property type="entry name" value="Geranylgeranyl diphosphate synthase"/>
    <property type="match status" value="1"/>
</dbReference>
<keyword evidence="6" id="KW-0479">Metal-binding</keyword>
<evidence type="ECO:0000256" key="9">
    <source>
        <dbReference type="ARBA" id="ARBA00032380"/>
    </source>
</evidence>
<dbReference type="PROSITE" id="PS00444">
    <property type="entry name" value="POLYPRENYL_SYNTHASE_2"/>
    <property type="match status" value="1"/>
</dbReference>
<comment type="catalytic activity">
    <reaction evidence="11">
        <text>isopentenyl diphosphate + (2E)-geranyl diphosphate = (2E,6E)-farnesyl diphosphate + diphosphate</text>
        <dbReference type="Rhea" id="RHEA:19361"/>
        <dbReference type="ChEBI" id="CHEBI:33019"/>
        <dbReference type="ChEBI" id="CHEBI:58057"/>
        <dbReference type="ChEBI" id="CHEBI:128769"/>
        <dbReference type="ChEBI" id="CHEBI:175763"/>
        <dbReference type="EC" id="2.5.1.10"/>
    </reaction>
</comment>
<dbReference type="InterPro" id="IPR000092">
    <property type="entry name" value="Polyprenyl_synt"/>
</dbReference>
<reference evidence="13 14" key="1">
    <citation type="journal article" date="2019" name="Appl. Microbiol. Biotechnol.">
        <title>Uncovering carbohydrate metabolism through a genotype-phenotype association study of 56 lactic acid bacteria genomes.</title>
        <authorList>
            <person name="Buron-Moles G."/>
            <person name="Chailyan A."/>
            <person name="Dolejs I."/>
            <person name="Forster J."/>
            <person name="Miks M.H."/>
        </authorList>
    </citation>
    <scope>NUCLEOTIDE SEQUENCE [LARGE SCALE GENOMIC DNA]</scope>
    <source>
        <strain evidence="13 14">ATCC 49373</strain>
    </source>
</reference>
<dbReference type="Proteomes" id="UP000294854">
    <property type="component" value="Unassembled WGS sequence"/>
</dbReference>
<evidence type="ECO:0000256" key="8">
    <source>
        <dbReference type="ARBA" id="ARBA00023229"/>
    </source>
</evidence>
<sequence>MVRKLHLKSQLVMRVMTDAECLKTFESKLVPELNRLLERKIDTSVSQTDLRNSMSYSVLAGGKRLRPLLTLAVLSVHGVNIDADSLQIAGALELLHTYSLIHDDLPAMDNDDLRRGKPTNHVKFGAGMATLAGDGLLTLAFDWLSSAPISAEKRIELVSALSIAAGPRGMVSGQATDIVGVNKDYNFEELRNLHLRKTGALIHYAVEAGCILSDLKAAEKESLLIFADSFGLAFQIYDDINDVVGSEEKLGKRVHVDASQHKNTYPSLLGMEGSYKALSTAIDNGKQALVNLGQQTGVDYQLLTSFFSYFDVSGE</sequence>
<dbReference type="EMBL" id="PUFO01000010">
    <property type="protein sequence ID" value="TDG80416.1"/>
    <property type="molecule type" value="Genomic_DNA"/>
</dbReference>